<reference evidence="1 2" key="1">
    <citation type="submission" date="2018-03" db="EMBL/GenBank/DDBJ databases">
        <title>Draft Genome Sequences of the Obligatory Marine Myxobacteria Enhygromyxa salina SWB005.</title>
        <authorList>
            <person name="Poehlein A."/>
            <person name="Moghaddam J.A."/>
            <person name="Harms H."/>
            <person name="Alanjari M."/>
            <person name="Koenig G.M."/>
            <person name="Daniel R."/>
            <person name="Schaeberle T.F."/>
        </authorList>
    </citation>
    <scope>NUCLEOTIDE SEQUENCE [LARGE SCALE GENOMIC DNA]</scope>
    <source>
        <strain evidence="1 2">SWB005</strain>
    </source>
</reference>
<dbReference type="EMBL" id="PVNK01000165">
    <property type="protein sequence ID" value="PRP96559.1"/>
    <property type="molecule type" value="Genomic_DNA"/>
</dbReference>
<keyword evidence="1" id="KW-0808">Transferase</keyword>
<dbReference type="InterPro" id="IPR029044">
    <property type="entry name" value="Nucleotide-diphossugar_trans"/>
</dbReference>
<dbReference type="Proteomes" id="UP000237968">
    <property type="component" value="Unassembled WGS sequence"/>
</dbReference>
<dbReference type="SUPFAM" id="SSF53756">
    <property type="entry name" value="UDP-Glycosyltransferase/glycogen phosphorylase"/>
    <property type="match status" value="1"/>
</dbReference>
<dbReference type="PANTHER" id="PTHR42866:SF1">
    <property type="entry name" value="SPORE COAT POLYSACCHARIDE BIOSYNTHESIS PROTEIN SPSF"/>
    <property type="match status" value="1"/>
</dbReference>
<dbReference type="Gene3D" id="3.90.550.10">
    <property type="entry name" value="Spore Coat Polysaccharide Biosynthesis Protein SpsA, Chain A"/>
    <property type="match status" value="1"/>
</dbReference>
<dbReference type="Gene3D" id="3.40.50.11190">
    <property type="match status" value="1"/>
</dbReference>
<dbReference type="Pfam" id="PF13692">
    <property type="entry name" value="Glyco_trans_1_4"/>
    <property type="match status" value="1"/>
</dbReference>
<dbReference type="AlphaFoldDB" id="A0A2S9XUK7"/>
<dbReference type="PANTHER" id="PTHR42866">
    <property type="entry name" value="3-DEOXY-MANNO-OCTULOSONATE CYTIDYLYLTRANSFERASE"/>
    <property type="match status" value="1"/>
</dbReference>
<dbReference type="InterPro" id="IPR003329">
    <property type="entry name" value="Cytidylyl_trans"/>
</dbReference>
<keyword evidence="2" id="KW-1185">Reference proteome</keyword>
<dbReference type="GO" id="GO:0016779">
    <property type="term" value="F:nucleotidyltransferase activity"/>
    <property type="evidence" value="ECO:0007669"/>
    <property type="project" value="UniProtKB-KW"/>
</dbReference>
<proteinExistence type="predicted"/>
<evidence type="ECO:0000313" key="1">
    <source>
        <dbReference type="EMBL" id="PRP96559.1"/>
    </source>
</evidence>
<comment type="caution">
    <text evidence="1">The sequence shown here is derived from an EMBL/GenBank/DDBJ whole genome shotgun (WGS) entry which is preliminary data.</text>
</comment>
<evidence type="ECO:0000313" key="2">
    <source>
        <dbReference type="Proteomes" id="UP000237968"/>
    </source>
</evidence>
<sequence length="610" mass="64968">MMPATDQARAVIVIVQARMGSSRLPGKVLREAGELSLLAHLTRRLRRASAPTQLVVATTVEPSDDELAEACEALGLTVHRGPVDDVLARFHGALAQLAAAPEDLVVRVTGDCPLLDPDELDRLVDEFLSRAPSAEAVDYLTNQAGERRRIPRGLDVEVFTVAGLERAQREASMAGDREHVTPYFYREPGRFRVAVSDPPGADLGHLRLTVDTPADLEVVDAIVRALGPDASTAAIAAWLAAHPKVAQRNAEVRQKSIDSDMEARAARVRARRLLARADAGGATGFGHVTRVGALLDAWVELGGHATLVGRGVVGAVRERLLASGVELVDGGDADFDARIDQADALCVDGYAFGRADQERWQARRALLAIDDLAAHEQLADLVVNQILDFPPERYATAAWTRLLIGHPYVLLRREFRRAGADAGGPSARVVVTFGGTDPAGLSAPFVEALLAQLEPSSQIVLIVGRGVDADARAQLEALAAANERLELRVDVREMAALLASATLCVSAAGTTVWEAMASGVPVVCVAVADNQRPVIAGIERRAAGVSLGWHQELDLARAARRIRALLADPAGLAELGARGRATVDGRGVYRVIDALLDVIDRRGEGSEGLR</sequence>
<accession>A0A2S9XUK7</accession>
<dbReference type="GO" id="GO:0005829">
    <property type="term" value="C:cytosol"/>
    <property type="evidence" value="ECO:0007669"/>
    <property type="project" value="TreeGrafter"/>
</dbReference>
<gene>
    <name evidence="1" type="ORF">ENSA5_36350</name>
</gene>
<keyword evidence="1" id="KW-0548">Nucleotidyltransferase</keyword>
<name>A0A2S9XUK7_9BACT</name>
<dbReference type="SUPFAM" id="SSF53448">
    <property type="entry name" value="Nucleotide-diphospho-sugar transferases"/>
    <property type="match status" value="1"/>
</dbReference>
<dbReference type="CDD" id="cd02518">
    <property type="entry name" value="GT2_SpsF"/>
    <property type="match status" value="1"/>
</dbReference>
<dbReference type="Pfam" id="PF02348">
    <property type="entry name" value="CTP_transf_3"/>
    <property type="match status" value="1"/>
</dbReference>
<dbReference type="Gene3D" id="3.40.50.2000">
    <property type="entry name" value="Glycogen Phosphorylase B"/>
    <property type="match status" value="1"/>
</dbReference>
<organism evidence="1 2">
    <name type="scientific">Enhygromyxa salina</name>
    <dbReference type="NCBI Taxonomy" id="215803"/>
    <lineage>
        <taxon>Bacteria</taxon>
        <taxon>Pseudomonadati</taxon>
        <taxon>Myxococcota</taxon>
        <taxon>Polyangia</taxon>
        <taxon>Nannocystales</taxon>
        <taxon>Nannocystaceae</taxon>
        <taxon>Enhygromyxa</taxon>
    </lineage>
</organism>
<protein>
    <submittedName>
        <fullName evidence="1">3-deoxy-manno-octulosonate cytidylyltransferase</fullName>
    </submittedName>
</protein>